<dbReference type="PANTHER" id="PTHR16983:SF1">
    <property type="entry name" value="PROSTATE STEM CELL ANTIGEN"/>
    <property type="match status" value="1"/>
</dbReference>
<evidence type="ECO:0000256" key="3">
    <source>
        <dbReference type="ARBA" id="ARBA00022729"/>
    </source>
</evidence>
<dbReference type="GeneTree" id="ENSGT00940000153378"/>
<dbReference type="GO" id="GO:0005886">
    <property type="term" value="C:plasma membrane"/>
    <property type="evidence" value="ECO:0000318"/>
    <property type="project" value="GO_Central"/>
</dbReference>
<keyword evidence="3" id="KW-0732">Signal</keyword>
<sequence>HPPPNLAYPLLSCHPNTWHRLVLVFGSYVYFCLNTCIRQLPKRGGGCIFSLFRRALRNGNLHSERFNADGGSLQCYKCTGQTNNKNCQTVQPCRHEEKVCKTELTTAAGLVRFITKSCVESCQEETNNYHVGFRNVTCCRSDLCNVNGARGLSPSPAAILSASLLGLFGALLRTPL</sequence>
<keyword evidence="4" id="KW-0472">Membrane</keyword>
<keyword evidence="5" id="KW-0325">Glycoprotein</keyword>
<dbReference type="SUPFAM" id="SSF57302">
    <property type="entry name" value="Snake toxin-like"/>
    <property type="match status" value="1"/>
</dbReference>
<protein>
    <submittedName>
        <fullName evidence="7">Prostate stem cell antigen</fullName>
    </submittedName>
</protein>
<gene>
    <name evidence="7" type="primary">PSCA</name>
</gene>
<evidence type="ECO:0000256" key="1">
    <source>
        <dbReference type="ARBA" id="ARBA00004236"/>
    </source>
</evidence>
<reference evidence="7 8" key="1">
    <citation type="journal article" date="2008" name="Nature">
        <title>Genome analysis of the platypus reveals unique signatures of evolution.</title>
        <authorList>
            <person name="Warren W.C."/>
            <person name="Hillier L.W."/>
            <person name="Marshall Graves J.A."/>
            <person name="Birney E."/>
            <person name="Ponting C.P."/>
            <person name="Grutzner F."/>
            <person name="Belov K."/>
            <person name="Miller W."/>
            <person name="Clarke L."/>
            <person name="Chinwalla A.T."/>
            <person name="Yang S.P."/>
            <person name="Heger A."/>
            <person name="Locke D.P."/>
            <person name="Miethke P."/>
            <person name="Waters P.D."/>
            <person name="Veyrunes F."/>
            <person name="Fulton L."/>
            <person name="Fulton B."/>
            <person name="Graves T."/>
            <person name="Wallis J."/>
            <person name="Puente X.S."/>
            <person name="Lopez-Otin C."/>
            <person name="Ordonez G.R."/>
            <person name="Eichler E.E."/>
            <person name="Chen L."/>
            <person name="Cheng Z."/>
            <person name="Deakin J.E."/>
            <person name="Alsop A."/>
            <person name="Thompson K."/>
            <person name="Kirby P."/>
            <person name="Papenfuss A.T."/>
            <person name="Wakefield M.J."/>
            <person name="Olender T."/>
            <person name="Lancet D."/>
            <person name="Huttley G.A."/>
            <person name="Smit A.F."/>
            <person name="Pask A."/>
            <person name="Temple-Smith P."/>
            <person name="Batzer M.A."/>
            <person name="Walker J.A."/>
            <person name="Konkel M.K."/>
            <person name="Harris R.S."/>
            <person name="Whittington C.M."/>
            <person name="Wong E.S."/>
            <person name="Gemmell N.J."/>
            <person name="Buschiazzo E."/>
            <person name="Vargas Jentzsch I.M."/>
            <person name="Merkel A."/>
            <person name="Schmitz J."/>
            <person name="Zemann A."/>
            <person name="Churakov G."/>
            <person name="Kriegs J.O."/>
            <person name="Brosius J."/>
            <person name="Murchison E.P."/>
            <person name="Sachidanandam R."/>
            <person name="Smith C."/>
            <person name="Hannon G.J."/>
            <person name="Tsend-Ayush E."/>
            <person name="McMillan D."/>
            <person name="Attenborough R."/>
            <person name="Rens W."/>
            <person name="Ferguson-Smith M."/>
            <person name="Lefevre C.M."/>
            <person name="Sharp J.A."/>
            <person name="Nicholas K.R."/>
            <person name="Ray D.A."/>
            <person name="Kube M."/>
            <person name="Reinhardt R."/>
            <person name="Pringle T.H."/>
            <person name="Taylor J."/>
            <person name="Jones R.C."/>
            <person name="Nixon B."/>
            <person name="Dacheux J.L."/>
            <person name="Niwa H."/>
            <person name="Sekita Y."/>
            <person name="Huang X."/>
            <person name="Stark A."/>
            <person name="Kheradpour P."/>
            <person name="Kellis M."/>
            <person name="Flicek P."/>
            <person name="Chen Y."/>
            <person name="Webber C."/>
            <person name="Hardison R."/>
            <person name="Nelson J."/>
            <person name="Hallsworth-Pepin K."/>
            <person name="Delehaunty K."/>
            <person name="Markovic C."/>
            <person name="Minx P."/>
            <person name="Feng Y."/>
            <person name="Kremitzki C."/>
            <person name="Mitreva M."/>
            <person name="Glasscock J."/>
            <person name="Wylie T."/>
            <person name="Wohldmann P."/>
            <person name="Thiru P."/>
            <person name="Nhan M.N."/>
            <person name="Pohl C.S."/>
            <person name="Smith S.M."/>
            <person name="Hou S."/>
            <person name="Nefedov M."/>
            <person name="de Jong P.J."/>
            <person name="Renfree M.B."/>
            <person name="Mardis E.R."/>
            <person name="Wilson R.K."/>
        </authorList>
    </citation>
    <scope>NUCLEOTIDE SEQUENCE [LARGE SCALE GENOMIC DNA]</scope>
    <source>
        <strain evidence="7 8">Glennie</strain>
    </source>
</reference>
<evidence type="ECO:0000259" key="6">
    <source>
        <dbReference type="SMART" id="SM00134"/>
    </source>
</evidence>
<evidence type="ECO:0000313" key="7">
    <source>
        <dbReference type="Ensembl" id="ENSOANP00000035422.1"/>
    </source>
</evidence>
<dbReference type="InterPro" id="IPR045860">
    <property type="entry name" value="Snake_toxin-like_sf"/>
</dbReference>
<dbReference type="PANTHER" id="PTHR16983">
    <property type="entry name" value="UPAR/LY6 DOMAIN-CONTAINING PROTEIN"/>
    <property type="match status" value="1"/>
</dbReference>
<dbReference type="GO" id="GO:0095500">
    <property type="term" value="P:acetylcholine receptor signaling pathway"/>
    <property type="evidence" value="ECO:0000318"/>
    <property type="project" value="GO_Central"/>
</dbReference>
<dbReference type="Pfam" id="PF00087">
    <property type="entry name" value="Toxin_TOLIP"/>
    <property type="match status" value="1"/>
</dbReference>
<evidence type="ECO:0000256" key="2">
    <source>
        <dbReference type="ARBA" id="ARBA00022475"/>
    </source>
</evidence>
<dbReference type="InterPro" id="IPR035076">
    <property type="entry name" value="Toxin/TOLIP"/>
</dbReference>
<dbReference type="GO" id="GO:0033130">
    <property type="term" value="F:acetylcholine receptor binding"/>
    <property type="evidence" value="ECO:0000318"/>
    <property type="project" value="GO_Central"/>
</dbReference>
<accession>A0A6I8N3E9</accession>
<dbReference type="InterPro" id="IPR051110">
    <property type="entry name" value="Ly-6/neurotoxin-like_GPI-ap"/>
</dbReference>
<dbReference type="CDD" id="cd23573">
    <property type="entry name" value="TFP_LU_ECD_PSCA"/>
    <property type="match status" value="1"/>
</dbReference>
<dbReference type="AlphaFoldDB" id="A0A6I8N3E9"/>
<dbReference type="FunFam" id="2.10.60.10:FF:000003">
    <property type="entry name" value="lymphocyte antigen 6E isoform X1"/>
    <property type="match status" value="1"/>
</dbReference>
<dbReference type="InterPro" id="IPR016054">
    <property type="entry name" value="LY6_UPA_recep-like"/>
</dbReference>
<organism evidence="7 8">
    <name type="scientific">Ornithorhynchus anatinus</name>
    <name type="common">Duckbill platypus</name>
    <dbReference type="NCBI Taxonomy" id="9258"/>
    <lineage>
        <taxon>Eukaryota</taxon>
        <taxon>Metazoa</taxon>
        <taxon>Chordata</taxon>
        <taxon>Craniata</taxon>
        <taxon>Vertebrata</taxon>
        <taxon>Euteleostomi</taxon>
        <taxon>Mammalia</taxon>
        <taxon>Monotremata</taxon>
        <taxon>Ornithorhynchidae</taxon>
        <taxon>Ornithorhynchus</taxon>
    </lineage>
</organism>
<dbReference type="SMART" id="SM00134">
    <property type="entry name" value="LU"/>
    <property type="match status" value="1"/>
</dbReference>
<dbReference type="GO" id="GO:0045202">
    <property type="term" value="C:synapse"/>
    <property type="evidence" value="ECO:0007669"/>
    <property type="project" value="GOC"/>
</dbReference>
<keyword evidence="8" id="KW-1185">Reference proteome</keyword>
<dbReference type="Proteomes" id="UP000002279">
    <property type="component" value="Chromosome 4"/>
</dbReference>
<dbReference type="Ensembl" id="ENSOANT00000047234.1">
    <property type="protein sequence ID" value="ENSOANP00000035422.1"/>
    <property type="gene ID" value="ENSOANG00000042432.1"/>
</dbReference>
<evidence type="ECO:0000256" key="4">
    <source>
        <dbReference type="ARBA" id="ARBA00023136"/>
    </source>
</evidence>
<dbReference type="InParanoid" id="A0A6I8N3E9"/>
<evidence type="ECO:0000313" key="8">
    <source>
        <dbReference type="Proteomes" id="UP000002279"/>
    </source>
</evidence>
<proteinExistence type="predicted"/>
<feature type="domain" description="UPAR/Ly6" evidence="6">
    <location>
        <begin position="73"/>
        <end position="157"/>
    </location>
</feature>
<keyword evidence="2" id="KW-1003">Cell membrane</keyword>
<name>A0A6I8N3E9_ORNAN</name>
<reference evidence="7" key="3">
    <citation type="submission" date="2025-09" db="UniProtKB">
        <authorList>
            <consortium name="Ensembl"/>
        </authorList>
    </citation>
    <scope>IDENTIFICATION</scope>
    <source>
        <strain evidence="7">Glennie</strain>
    </source>
</reference>
<dbReference type="GO" id="GO:0030548">
    <property type="term" value="F:acetylcholine receptor regulator activity"/>
    <property type="evidence" value="ECO:0000318"/>
    <property type="project" value="GO_Central"/>
</dbReference>
<dbReference type="Gene3D" id="2.10.60.10">
    <property type="entry name" value="CD59"/>
    <property type="match status" value="1"/>
</dbReference>
<dbReference type="FunCoup" id="A0A6I8N3E9">
    <property type="interactions" value="86"/>
</dbReference>
<comment type="subcellular location">
    <subcellularLocation>
        <location evidence="1">Cell membrane</location>
    </subcellularLocation>
</comment>
<reference evidence="7" key="2">
    <citation type="submission" date="2025-08" db="UniProtKB">
        <authorList>
            <consortium name="Ensembl"/>
        </authorList>
    </citation>
    <scope>IDENTIFICATION</scope>
    <source>
        <strain evidence="7">Glennie</strain>
    </source>
</reference>
<evidence type="ECO:0000256" key="5">
    <source>
        <dbReference type="ARBA" id="ARBA00023180"/>
    </source>
</evidence>
<dbReference type="Bgee" id="ENSOANG00000042432">
    <property type="expression patterns" value="Expressed in adult mammalian kidney and 5 other cell types or tissues"/>
</dbReference>